<gene>
    <name evidence="2" type="ORF">WG900_01845</name>
</gene>
<dbReference type="EMBL" id="JBBHJY010000001">
    <property type="protein sequence ID" value="MEJ6008653.1"/>
    <property type="molecule type" value="Genomic_DNA"/>
</dbReference>
<sequence length="132" mass="14313">MSGEGLIANRNGVTTRLRRGTIVCPVCNHDAGIRDSDQETELVKNLWCMCLNIGCGHTFKMQLSFTYTISPSAISRPDLMLPQAPPEFVRHIYPAGPPAPLPDPNQLILFDEAQPLPGKMNEPPDTCAAAAA</sequence>
<dbReference type="RefSeq" id="WP_339964254.1">
    <property type="nucleotide sequence ID" value="NZ_JBBHJY010000001.1"/>
</dbReference>
<dbReference type="Proteomes" id="UP001379235">
    <property type="component" value="Unassembled WGS sequence"/>
</dbReference>
<comment type="caution">
    <text evidence="2">The sequence shown here is derived from an EMBL/GenBank/DDBJ whole genome shotgun (WGS) entry which is preliminary data.</text>
</comment>
<evidence type="ECO:0000313" key="2">
    <source>
        <dbReference type="EMBL" id="MEJ6008653.1"/>
    </source>
</evidence>
<accession>A0ABU8S3W2</accession>
<dbReference type="InterPro" id="IPR007684">
    <property type="entry name" value="Znf_Ogr/Delta"/>
</dbReference>
<protein>
    <submittedName>
        <fullName evidence="2">Ogr/Delta-like zinc finger family protein</fullName>
    </submittedName>
</protein>
<evidence type="ECO:0000259" key="1">
    <source>
        <dbReference type="Pfam" id="PF04606"/>
    </source>
</evidence>
<reference evidence="2 3" key="1">
    <citation type="submission" date="2024-03" db="EMBL/GenBank/DDBJ databases">
        <authorList>
            <person name="Jo J.-H."/>
        </authorList>
    </citation>
    <scope>NUCLEOTIDE SEQUENCE [LARGE SCALE GENOMIC DNA]</scope>
    <source>
        <strain evidence="2 3">AS3R-12</strain>
    </source>
</reference>
<name>A0ABU8S3W2_9SPHN</name>
<feature type="domain" description="Zinc finger Ogr/Delta-type" evidence="1">
    <location>
        <begin position="24"/>
        <end position="69"/>
    </location>
</feature>
<keyword evidence="3" id="KW-1185">Reference proteome</keyword>
<organism evidence="2 3">
    <name type="scientific">Novosphingobium aquae</name>
    <dbReference type="NCBI Taxonomy" id="3133435"/>
    <lineage>
        <taxon>Bacteria</taxon>
        <taxon>Pseudomonadati</taxon>
        <taxon>Pseudomonadota</taxon>
        <taxon>Alphaproteobacteria</taxon>
        <taxon>Sphingomonadales</taxon>
        <taxon>Sphingomonadaceae</taxon>
        <taxon>Novosphingobium</taxon>
    </lineage>
</organism>
<evidence type="ECO:0000313" key="3">
    <source>
        <dbReference type="Proteomes" id="UP001379235"/>
    </source>
</evidence>
<proteinExistence type="predicted"/>
<dbReference type="Pfam" id="PF04606">
    <property type="entry name" value="Ogr_Delta"/>
    <property type="match status" value="1"/>
</dbReference>